<evidence type="ECO:0000256" key="1">
    <source>
        <dbReference type="ARBA" id="ARBA00022884"/>
    </source>
</evidence>
<feature type="domain" description="RRM" evidence="4">
    <location>
        <begin position="152"/>
        <end position="234"/>
    </location>
</feature>
<sequence>MRPISEIEENLHRLTLRGAPPNFREHHNSSANLAKRLLELTKYNGYEIIQTNGQRVYAPPASRNISVPPRGCEIFIGRLGKDLYEDELVPVLERVGPLYKLRLMLDFTEKTRGYAFATYFSIAHVNQAIAKLHNYEIRPGLHIAVYKSVDNCRLFIGNIPPEKTQLDVLQLVARYAEGASSVVMYHKYDQPELNRGFVFVEFQSHRAAAMARRQFAPENLICWGRKLYVDWADPLPEVDPEVLAKVTVLYLRHLPLDYTADEVYTMVCNIVGSQILKKVHKANNFAFVHFYERRDAEFALERLQYVFRQTAVAIDVEWARPREYSKKHRLNSTPQNFCRSVPPALRRLVYEHANQHARRSRYISFNTYVEEASTTTSSINSYGPYVASPQHDSSDGPYVASPQHDSSDVDGSSENYSLYNYEPVEATYIRSCQNHYNFAGYRSM</sequence>
<dbReference type="AlphaFoldDB" id="A0A9P0K549"/>
<accession>A0A9P0K549</accession>
<proteinExistence type="predicted"/>
<dbReference type="EMBL" id="CAKOFQ010006732">
    <property type="protein sequence ID" value="CAH1966278.1"/>
    <property type="molecule type" value="Genomic_DNA"/>
</dbReference>
<dbReference type="OrthoDB" id="3800936at2759"/>
<dbReference type="PANTHER" id="PTHR21245">
    <property type="entry name" value="HETEROGENEOUS NUCLEAR RIBONUCLEOPROTEIN"/>
    <property type="match status" value="1"/>
</dbReference>
<feature type="domain" description="RRM" evidence="4">
    <location>
        <begin position="72"/>
        <end position="150"/>
    </location>
</feature>
<dbReference type="Pfam" id="PF00076">
    <property type="entry name" value="RRM_1"/>
    <property type="match status" value="2"/>
</dbReference>
<feature type="region of interest" description="Disordered" evidence="3">
    <location>
        <begin position="380"/>
        <end position="414"/>
    </location>
</feature>
<protein>
    <recommendedName>
        <fullName evidence="4">RRM domain-containing protein</fullName>
    </recommendedName>
</protein>
<dbReference type="CDD" id="cd12249">
    <property type="entry name" value="RRM1_hnRNPR_like"/>
    <property type="match status" value="1"/>
</dbReference>
<reference evidence="5" key="1">
    <citation type="submission" date="2022-03" db="EMBL/GenBank/DDBJ databases">
        <authorList>
            <person name="Sayadi A."/>
        </authorList>
    </citation>
    <scope>NUCLEOTIDE SEQUENCE</scope>
</reference>
<evidence type="ECO:0000256" key="3">
    <source>
        <dbReference type="SAM" id="MobiDB-lite"/>
    </source>
</evidence>
<organism evidence="5 6">
    <name type="scientific">Acanthoscelides obtectus</name>
    <name type="common">Bean weevil</name>
    <name type="synonym">Bruchus obtectus</name>
    <dbReference type="NCBI Taxonomy" id="200917"/>
    <lineage>
        <taxon>Eukaryota</taxon>
        <taxon>Metazoa</taxon>
        <taxon>Ecdysozoa</taxon>
        <taxon>Arthropoda</taxon>
        <taxon>Hexapoda</taxon>
        <taxon>Insecta</taxon>
        <taxon>Pterygota</taxon>
        <taxon>Neoptera</taxon>
        <taxon>Endopterygota</taxon>
        <taxon>Coleoptera</taxon>
        <taxon>Polyphaga</taxon>
        <taxon>Cucujiformia</taxon>
        <taxon>Chrysomeloidea</taxon>
        <taxon>Chrysomelidae</taxon>
        <taxon>Bruchinae</taxon>
        <taxon>Bruchini</taxon>
        <taxon>Acanthoscelides</taxon>
    </lineage>
</organism>
<dbReference type="Gene3D" id="3.30.70.330">
    <property type="match status" value="3"/>
</dbReference>
<evidence type="ECO:0000259" key="4">
    <source>
        <dbReference type="PROSITE" id="PS50102"/>
    </source>
</evidence>
<dbReference type="GO" id="GO:0003723">
    <property type="term" value="F:RNA binding"/>
    <property type="evidence" value="ECO:0007669"/>
    <property type="project" value="UniProtKB-UniRule"/>
</dbReference>
<comment type="caution">
    <text evidence="5">The sequence shown here is derived from an EMBL/GenBank/DDBJ whole genome shotgun (WGS) entry which is preliminary data.</text>
</comment>
<dbReference type="FunFam" id="3.30.70.330:FF:000022">
    <property type="entry name" value="APOBEC1 complementation factor isoform X1"/>
    <property type="match status" value="1"/>
</dbReference>
<evidence type="ECO:0000256" key="2">
    <source>
        <dbReference type="PROSITE-ProRule" id="PRU00176"/>
    </source>
</evidence>
<evidence type="ECO:0000313" key="5">
    <source>
        <dbReference type="EMBL" id="CAH1966278.1"/>
    </source>
</evidence>
<dbReference type="SUPFAM" id="SSF54928">
    <property type="entry name" value="RNA-binding domain, RBD"/>
    <property type="match status" value="2"/>
</dbReference>
<keyword evidence="6" id="KW-1185">Reference proteome</keyword>
<dbReference type="InterPro" id="IPR012677">
    <property type="entry name" value="Nucleotide-bd_a/b_plait_sf"/>
</dbReference>
<keyword evidence="1 2" id="KW-0694">RNA-binding</keyword>
<dbReference type="Proteomes" id="UP001152888">
    <property type="component" value="Unassembled WGS sequence"/>
</dbReference>
<name>A0A9P0K549_ACAOB</name>
<gene>
    <name evidence="5" type="ORF">ACAOBT_LOCUS6754</name>
</gene>
<dbReference type="InterPro" id="IPR000504">
    <property type="entry name" value="RRM_dom"/>
</dbReference>
<dbReference type="SMART" id="SM00360">
    <property type="entry name" value="RRM"/>
    <property type="match status" value="3"/>
</dbReference>
<dbReference type="PROSITE" id="PS50102">
    <property type="entry name" value="RRM"/>
    <property type="match status" value="3"/>
</dbReference>
<dbReference type="InterPro" id="IPR035979">
    <property type="entry name" value="RBD_domain_sf"/>
</dbReference>
<evidence type="ECO:0000313" key="6">
    <source>
        <dbReference type="Proteomes" id="UP001152888"/>
    </source>
</evidence>
<feature type="domain" description="RRM" evidence="4">
    <location>
        <begin position="247"/>
        <end position="321"/>
    </location>
</feature>